<proteinExistence type="predicted"/>
<feature type="transmembrane region" description="Helical" evidence="2">
    <location>
        <begin position="132"/>
        <end position="149"/>
    </location>
</feature>
<feature type="transmembrane region" description="Helical" evidence="2">
    <location>
        <begin position="50"/>
        <end position="67"/>
    </location>
</feature>
<feature type="region of interest" description="Disordered" evidence="1">
    <location>
        <begin position="1"/>
        <end position="21"/>
    </location>
</feature>
<sequence length="209" mass="24603">MELDDFRRRWQEQPVEPTQTSLTERKLRTMLTNQTDGPLAKMKRNATRDLRFLLFVLIINVGNVFSLTRRHGLVEVRPALLALVLVMVAFVAWNMITQLRVVRQLQQDTGAVYQHLRTQIQRIRQLMHWRRWAGGVFLVGLITIIFYSQRSQLWSTVLASVNWRTVALIVLVAAALWVLFWVGEYKQQRRYGQYLDQLETALRELQSPQ</sequence>
<keyword evidence="4" id="KW-1185">Reference proteome</keyword>
<feature type="transmembrane region" description="Helical" evidence="2">
    <location>
        <begin position="79"/>
        <end position="96"/>
    </location>
</feature>
<keyword evidence="2" id="KW-0812">Transmembrane</keyword>
<dbReference type="OrthoDB" id="652948at2"/>
<feature type="compositionally biased region" description="Basic and acidic residues" evidence="1">
    <location>
        <begin position="1"/>
        <end position="11"/>
    </location>
</feature>
<feature type="transmembrane region" description="Helical" evidence="2">
    <location>
        <begin position="161"/>
        <end position="182"/>
    </location>
</feature>
<reference evidence="3 4" key="1">
    <citation type="submission" date="2019-04" db="EMBL/GenBank/DDBJ databases">
        <authorList>
            <person name="Feng G."/>
            <person name="Zhang J."/>
            <person name="Zhu H."/>
        </authorList>
    </citation>
    <scope>NUCLEOTIDE SEQUENCE [LARGE SCALE GENOMIC DNA]</scope>
    <source>
        <strain evidence="3 4">92R-1</strain>
    </source>
</reference>
<dbReference type="AlphaFoldDB" id="A0A4Z0P736"/>
<organism evidence="3 4">
    <name type="scientific">Hymenobacter fodinae</name>
    <dbReference type="NCBI Taxonomy" id="2510796"/>
    <lineage>
        <taxon>Bacteria</taxon>
        <taxon>Pseudomonadati</taxon>
        <taxon>Bacteroidota</taxon>
        <taxon>Cytophagia</taxon>
        <taxon>Cytophagales</taxon>
        <taxon>Hymenobacteraceae</taxon>
        <taxon>Hymenobacter</taxon>
    </lineage>
</organism>
<dbReference type="Proteomes" id="UP000298337">
    <property type="component" value="Unassembled WGS sequence"/>
</dbReference>
<evidence type="ECO:0000256" key="1">
    <source>
        <dbReference type="SAM" id="MobiDB-lite"/>
    </source>
</evidence>
<evidence type="ECO:0000313" key="4">
    <source>
        <dbReference type="Proteomes" id="UP000298337"/>
    </source>
</evidence>
<comment type="caution">
    <text evidence="3">The sequence shown here is derived from an EMBL/GenBank/DDBJ whole genome shotgun (WGS) entry which is preliminary data.</text>
</comment>
<keyword evidence="2" id="KW-1133">Transmembrane helix</keyword>
<keyword evidence="2" id="KW-0472">Membrane</keyword>
<dbReference type="EMBL" id="SRLA01000002">
    <property type="protein sequence ID" value="TGE07969.1"/>
    <property type="molecule type" value="Genomic_DNA"/>
</dbReference>
<name>A0A4Z0P736_9BACT</name>
<gene>
    <name evidence="3" type="ORF">EU556_09495</name>
</gene>
<evidence type="ECO:0000256" key="2">
    <source>
        <dbReference type="SAM" id="Phobius"/>
    </source>
</evidence>
<protein>
    <submittedName>
        <fullName evidence="3">Uncharacterized protein</fullName>
    </submittedName>
</protein>
<evidence type="ECO:0000313" key="3">
    <source>
        <dbReference type="EMBL" id="TGE07969.1"/>
    </source>
</evidence>
<accession>A0A4Z0P736</accession>